<dbReference type="Proteomes" id="UP000006426">
    <property type="component" value="Plasmid pmppla107"/>
</dbReference>
<evidence type="ECO:0000313" key="2">
    <source>
        <dbReference type="Proteomes" id="UP000006426"/>
    </source>
</evidence>
<keyword evidence="1" id="KW-0614">Plasmid</keyword>
<dbReference type="InterPro" id="IPR011990">
    <property type="entry name" value="TPR-like_helical_dom_sf"/>
</dbReference>
<name>A0AAD0VAA1_PSEAV</name>
<dbReference type="EMBL" id="CP031226">
    <property type="protein sequence ID" value="AXH60216.1"/>
    <property type="molecule type" value="Genomic_DNA"/>
</dbReference>
<proteinExistence type="predicted"/>
<accession>A0AAD0VAA1</accession>
<evidence type="ECO:0000313" key="1">
    <source>
        <dbReference type="EMBL" id="AXH60216.1"/>
    </source>
</evidence>
<protein>
    <submittedName>
        <fullName evidence="1">Sel1 repeat family protein</fullName>
    </submittedName>
</protein>
<dbReference type="AlphaFoldDB" id="A0AAD0VAA1"/>
<organism evidence="1 2">
    <name type="scientific">Pseudomonas amygdali pv. lachrymans str. M301315</name>
    <dbReference type="NCBI Taxonomy" id="629260"/>
    <lineage>
        <taxon>Bacteria</taxon>
        <taxon>Pseudomonadati</taxon>
        <taxon>Pseudomonadota</taxon>
        <taxon>Gammaproteobacteria</taxon>
        <taxon>Pseudomonadales</taxon>
        <taxon>Pseudomonadaceae</taxon>
        <taxon>Pseudomonas</taxon>
        <taxon>Pseudomonas amygdali</taxon>
    </lineage>
</organism>
<sequence>MLWVLPRHLIMTQNSSAFPDFNALLPLTENRTDSRWKLSLQMAAKGDIEGGAKLIAKALADLPKPNQAPIGCGTDRVADETIVGFFSNAFFMRRKSLPKAAVEMLCAAADAGHTNAAYNAASALKAIPGSRATAQRAQKYFLMALEHPQDAGSTAATLVNYGSLIEEGNIDGHKDYAGALALFEQAAEMGLVTGMYRVGKASMSLMDECDDPSQVQKGIFWLSKLIEHYDAGLPFMDMDDPRQRVEMLDHSKFLLAKFHIYSHQPGTDFEFGLRLIRTLKPAPGDKATPWLIAHALMQRVMSTTRPEVNTPGNNWHYVLGTLGWRVGEVSRFDHLLSEMFVVDTDSGQIPFFVVNALFQPDQKSEMLEKLAGYLFNSQGVDTFLLAPSFGMWQGHKGRSFTPIMVGREGVLKVGILGVAATPEQVVESASTTMDTRRHDLGADSCIISIAVNTLNEGGIINQDANLQSRAINYGKWSVPFRFKETLDNLKML</sequence>
<reference evidence="1 2" key="1">
    <citation type="journal article" date="2011" name="PLoS Pathog.">
        <title>Dynamic evolution of pathogenicity revealed by sequencing and comparative genomics of 19 Pseudomonas syringae isolates.</title>
        <authorList>
            <person name="Baltrus D.A."/>
            <person name="Nishimura M.T."/>
            <person name="Romanchuk A."/>
            <person name="Chang J.H."/>
            <person name="Mukhtar M.S."/>
            <person name="Cherkis K."/>
            <person name="Roach J."/>
            <person name="Grant S.R."/>
            <person name="Jones C.D."/>
            <person name="Dangl J.L."/>
        </authorList>
    </citation>
    <scope>NUCLEOTIDE SEQUENCE [LARGE SCALE GENOMIC DNA]</scope>
    <source>
        <strain evidence="1 2">M301315</strain>
    </source>
</reference>
<geneLocation type="plasmid" evidence="2">
    <name>pmppla107</name>
</geneLocation>
<gene>
    <name evidence="1" type="ORF">PLA107_034075</name>
</gene>
<dbReference type="Gene3D" id="1.25.40.10">
    <property type="entry name" value="Tetratricopeptide repeat domain"/>
    <property type="match status" value="1"/>
</dbReference>
<dbReference type="SUPFAM" id="SSF81901">
    <property type="entry name" value="HCP-like"/>
    <property type="match status" value="1"/>
</dbReference>